<keyword evidence="8" id="KW-0735">Signal-anchor</keyword>
<dbReference type="FunFam" id="1.10.510.10:FF:000021">
    <property type="entry name" value="Serine/threonine protein kinase"/>
    <property type="match status" value="1"/>
</dbReference>
<reference evidence="17 18" key="1">
    <citation type="submission" date="2018-04" db="EMBL/GenBank/DDBJ databases">
        <title>Genomic Encyclopedia of Archaeal and Bacterial Type Strains, Phase II (KMG-II): from individual species to whole genera.</title>
        <authorList>
            <person name="Goeker M."/>
        </authorList>
    </citation>
    <scope>NUCLEOTIDE SEQUENCE [LARGE SCALE GENOMIC DNA]</scope>
    <source>
        <strain evidence="17 18">DSM 45169</strain>
    </source>
</reference>
<protein>
    <recommendedName>
        <fullName evidence="12">Serine/threonine-protein kinase PrkC</fullName>
        <ecNumber evidence="1">2.7.11.1</ecNumber>
    </recommendedName>
</protein>
<dbReference type="Pfam" id="PF00069">
    <property type="entry name" value="Pkinase"/>
    <property type="match status" value="1"/>
</dbReference>
<evidence type="ECO:0000256" key="15">
    <source>
        <dbReference type="SAM" id="Phobius"/>
    </source>
</evidence>
<dbReference type="PANTHER" id="PTHR43289">
    <property type="entry name" value="MITOGEN-ACTIVATED PROTEIN KINASE KINASE KINASE 20-RELATED"/>
    <property type="match status" value="1"/>
</dbReference>
<feature type="region of interest" description="Disordered" evidence="14">
    <location>
        <begin position="274"/>
        <end position="313"/>
    </location>
</feature>
<dbReference type="EMBL" id="PZZP01000001">
    <property type="protein sequence ID" value="PTM57578.1"/>
    <property type="molecule type" value="Genomic_DNA"/>
</dbReference>
<comment type="catalytic activity">
    <reaction evidence="10">
        <text>L-seryl-[protein] + ATP = O-phospho-L-seryl-[protein] + ADP + H(+)</text>
        <dbReference type="Rhea" id="RHEA:17989"/>
        <dbReference type="Rhea" id="RHEA-COMP:9863"/>
        <dbReference type="Rhea" id="RHEA-COMP:11604"/>
        <dbReference type="ChEBI" id="CHEBI:15378"/>
        <dbReference type="ChEBI" id="CHEBI:29999"/>
        <dbReference type="ChEBI" id="CHEBI:30616"/>
        <dbReference type="ChEBI" id="CHEBI:83421"/>
        <dbReference type="ChEBI" id="CHEBI:456216"/>
        <dbReference type="EC" id="2.7.11.1"/>
    </reaction>
</comment>
<feature type="binding site" evidence="13">
    <location>
        <position position="39"/>
    </location>
    <ligand>
        <name>ATP</name>
        <dbReference type="ChEBI" id="CHEBI:30616"/>
    </ligand>
</feature>
<feature type="transmembrane region" description="Helical" evidence="15">
    <location>
        <begin position="323"/>
        <end position="347"/>
    </location>
</feature>
<name>A0A2T4Z6S1_9BACL</name>
<dbReference type="RefSeq" id="WP_107724470.1">
    <property type="nucleotide sequence ID" value="NZ_PZZP01000001.1"/>
</dbReference>
<evidence type="ECO:0000256" key="10">
    <source>
        <dbReference type="ARBA" id="ARBA00048679"/>
    </source>
</evidence>
<keyword evidence="15" id="KW-0812">Transmembrane</keyword>
<evidence type="ECO:0000256" key="9">
    <source>
        <dbReference type="ARBA" id="ARBA00047899"/>
    </source>
</evidence>
<proteinExistence type="predicted"/>
<evidence type="ECO:0000256" key="7">
    <source>
        <dbReference type="ARBA" id="ARBA00022840"/>
    </source>
</evidence>
<dbReference type="GO" id="GO:0005524">
    <property type="term" value="F:ATP binding"/>
    <property type="evidence" value="ECO:0007669"/>
    <property type="project" value="UniProtKB-UniRule"/>
</dbReference>
<keyword evidence="7 13" id="KW-0067">ATP-binding</keyword>
<keyword evidence="6 17" id="KW-0418">Kinase</keyword>
<evidence type="ECO:0000256" key="2">
    <source>
        <dbReference type="ARBA" id="ARBA00022527"/>
    </source>
</evidence>
<keyword evidence="18" id="KW-1185">Reference proteome</keyword>
<keyword evidence="15" id="KW-0472">Membrane</keyword>
<accession>A0A2T4Z6S1</accession>
<dbReference type="PROSITE" id="PS00107">
    <property type="entry name" value="PROTEIN_KINASE_ATP"/>
    <property type="match status" value="1"/>
</dbReference>
<dbReference type="SMART" id="SM00220">
    <property type="entry name" value="S_TKc"/>
    <property type="match status" value="1"/>
</dbReference>
<dbReference type="InterPro" id="IPR011009">
    <property type="entry name" value="Kinase-like_dom_sf"/>
</dbReference>
<dbReference type="GO" id="GO:0071224">
    <property type="term" value="P:cellular response to peptidoglycan"/>
    <property type="evidence" value="ECO:0007669"/>
    <property type="project" value="UniProtKB-ARBA"/>
</dbReference>
<evidence type="ECO:0000313" key="17">
    <source>
        <dbReference type="EMBL" id="PTM57578.1"/>
    </source>
</evidence>
<gene>
    <name evidence="17" type="ORF">C8J48_0127</name>
</gene>
<evidence type="ECO:0000256" key="6">
    <source>
        <dbReference type="ARBA" id="ARBA00022777"/>
    </source>
</evidence>
<dbReference type="CDD" id="cd14014">
    <property type="entry name" value="STKc_PknB_like"/>
    <property type="match status" value="1"/>
</dbReference>
<keyword evidence="3" id="KW-0309">Germination</keyword>
<evidence type="ECO:0000259" key="16">
    <source>
        <dbReference type="PROSITE" id="PS50011"/>
    </source>
</evidence>
<feature type="domain" description="Protein kinase" evidence="16">
    <location>
        <begin position="10"/>
        <end position="270"/>
    </location>
</feature>
<dbReference type="GO" id="GO:0009847">
    <property type="term" value="P:spore germination"/>
    <property type="evidence" value="ECO:0007669"/>
    <property type="project" value="UniProtKB-ARBA"/>
</dbReference>
<evidence type="ECO:0000256" key="5">
    <source>
        <dbReference type="ARBA" id="ARBA00022741"/>
    </source>
</evidence>
<evidence type="ECO:0000256" key="3">
    <source>
        <dbReference type="ARBA" id="ARBA00022544"/>
    </source>
</evidence>
<evidence type="ECO:0000256" key="4">
    <source>
        <dbReference type="ARBA" id="ARBA00022679"/>
    </source>
</evidence>
<dbReference type="PROSITE" id="PS50011">
    <property type="entry name" value="PROTEIN_KINASE_DOM"/>
    <property type="match status" value="1"/>
</dbReference>
<sequence>MEGKRLGGRYEIMHRIGGGGMATVYLAVDQTLERRVAVKVMNDSLSHDQDFIKRFLREAKAAGSLSHPNVVNVYDVGREQDIHYIVMELVKGNSLMEMIEGRSFLPVTEAVRIAIQMLEGLGHAHDNGIVHRDVKPHNIMATHDGRYKVTDFGVSRLSRASTITQTGYVMGSVHYFSPEQAKGAETSRSSDLYSVGVVLYEMVTGRLPFDGDEAIAIALKHLQEPVPDPRVIRPDIPEALCQIIFRAMEKDPQARYQSAQEMITDLESFLNGQPVNAYHAPPQAEKWEQEEETSSFDPPPRHSDSLRETRFSEKRKRRGKKRWFLVIGALLVAAFLYLTVVGISSLIDFLGTDTTQHADNGDSEEHDSNAAEEEIGDYNWEQDIPPYEQNNTFRSINYTGEDGNYHISLETNASNFFYDVIVVDGNGKRTLEEKKSVWTSISDDYADAEFQVSLPYKDLPEEGLIKLAIYTDDSNRIEHHLGTFGQ</sequence>
<evidence type="ECO:0000256" key="12">
    <source>
        <dbReference type="ARBA" id="ARBA00070041"/>
    </source>
</evidence>
<dbReference type="GO" id="GO:0004674">
    <property type="term" value="F:protein serine/threonine kinase activity"/>
    <property type="evidence" value="ECO:0007669"/>
    <property type="project" value="UniProtKB-KW"/>
</dbReference>
<evidence type="ECO:0000256" key="14">
    <source>
        <dbReference type="SAM" id="MobiDB-lite"/>
    </source>
</evidence>
<dbReference type="InterPro" id="IPR000719">
    <property type="entry name" value="Prot_kinase_dom"/>
</dbReference>
<dbReference type="Proteomes" id="UP000241639">
    <property type="component" value="Unassembled WGS sequence"/>
</dbReference>
<dbReference type="InterPro" id="IPR017441">
    <property type="entry name" value="Protein_kinase_ATP_BS"/>
</dbReference>
<keyword evidence="4" id="KW-0808">Transferase</keyword>
<dbReference type="FunFam" id="3.30.200.20:FF:000035">
    <property type="entry name" value="Serine/threonine protein kinase Stk1"/>
    <property type="match status" value="1"/>
</dbReference>
<comment type="subcellular location">
    <subcellularLocation>
        <location evidence="11">Spore membrane</location>
        <topology evidence="11">Single-pass type II membrane protein</topology>
    </subcellularLocation>
</comment>
<keyword evidence="5 13" id="KW-0547">Nucleotide-binding</keyword>
<comment type="catalytic activity">
    <reaction evidence="9">
        <text>L-threonyl-[protein] + ATP = O-phospho-L-threonyl-[protein] + ADP + H(+)</text>
        <dbReference type="Rhea" id="RHEA:46608"/>
        <dbReference type="Rhea" id="RHEA-COMP:11060"/>
        <dbReference type="Rhea" id="RHEA-COMP:11605"/>
        <dbReference type="ChEBI" id="CHEBI:15378"/>
        <dbReference type="ChEBI" id="CHEBI:30013"/>
        <dbReference type="ChEBI" id="CHEBI:30616"/>
        <dbReference type="ChEBI" id="CHEBI:61977"/>
        <dbReference type="ChEBI" id="CHEBI:456216"/>
        <dbReference type="EC" id="2.7.11.1"/>
    </reaction>
</comment>
<dbReference type="Gene3D" id="3.30.200.20">
    <property type="entry name" value="Phosphorylase Kinase, domain 1"/>
    <property type="match status" value="1"/>
</dbReference>
<dbReference type="PANTHER" id="PTHR43289:SF34">
    <property type="entry name" value="SERINE_THREONINE-PROTEIN KINASE YBDM-RELATED"/>
    <property type="match status" value="1"/>
</dbReference>
<comment type="caution">
    <text evidence="17">The sequence shown here is derived from an EMBL/GenBank/DDBJ whole genome shotgun (WGS) entry which is preliminary data.</text>
</comment>
<dbReference type="Gene3D" id="1.10.510.10">
    <property type="entry name" value="Transferase(Phosphotransferase) domain 1"/>
    <property type="match status" value="1"/>
</dbReference>
<keyword evidence="15" id="KW-1133">Transmembrane helix</keyword>
<dbReference type="GO" id="GO:0007165">
    <property type="term" value="P:signal transduction"/>
    <property type="evidence" value="ECO:0007669"/>
    <property type="project" value="UniProtKB-ARBA"/>
</dbReference>
<dbReference type="AlphaFoldDB" id="A0A2T4Z6S1"/>
<feature type="compositionally biased region" description="Basic and acidic residues" evidence="14">
    <location>
        <begin position="299"/>
        <end position="312"/>
    </location>
</feature>
<keyword evidence="2 17" id="KW-0723">Serine/threonine-protein kinase</keyword>
<evidence type="ECO:0000256" key="8">
    <source>
        <dbReference type="ARBA" id="ARBA00022968"/>
    </source>
</evidence>
<evidence type="ECO:0000313" key="18">
    <source>
        <dbReference type="Proteomes" id="UP000241639"/>
    </source>
</evidence>
<organism evidence="17 18">
    <name type="scientific">Desmospora activa DSM 45169</name>
    <dbReference type="NCBI Taxonomy" id="1121389"/>
    <lineage>
        <taxon>Bacteria</taxon>
        <taxon>Bacillati</taxon>
        <taxon>Bacillota</taxon>
        <taxon>Bacilli</taxon>
        <taxon>Bacillales</taxon>
        <taxon>Thermoactinomycetaceae</taxon>
        <taxon>Desmospora</taxon>
    </lineage>
</organism>
<evidence type="ECO:0000256" key="13">
    <source>
        <dbReference type="PROSITE-ProRule" id="PRU10141"/>
    </source>
</evidence>
<dbReference type="SUPFAM" id="SSF56112">
    <property type="entry name" value="Protein kinase-like (PK-like)"/>
    <property type="match status" value="1"/>
</dbReference>
<dbReference type="OrthoDB" id="9788659at2"/>
<evidence type="ECO:0000256" key="11">
    <source>
        <dbReference type="ARBA" id="ARBA00060432"/>
    </source>
</evidence>
<dbReference type="EC" id="2.7.11.1" evidence="1"/>
<evidence type="ECO:0000256" key="1">
    <source>
        <dbReference type="ARBA" id="ARBA00012513"/>
    </source>
</evidence>